<dbReference type="STRING" id="4081.A0A3Q7IGB0"/>
<dbReference type="InterPro" id="IPR003822">
    <property type="entry name" value="PAH"/>
</dbReference>
<dbReference type="PROSITE" id="PS51477">
    <property type="entry name" value="PAH"/>
    <property type="match status" value="1"/>
</dbReference>
<dbReference type="GO" id="GO:0005634">
    <property type="term" value="C:nucleus"/>
    <property type="evidence" value="ECO:0007669"/>
    <property type="project" value="UniProtKB-SubCell"/>
</dbReference>
<keyword evidence="4" id="KW-0472">Membrane</keyword>
<keyword evidence="6" id="KW-1185">Reference proteome</keyword>
<dbReference type="SUPFAM" id="SSF47762">
    <property type="entry name" value="PAH2 domain"/>
    <property type="match status" value="1"/>
</dbReference>
<organism evidence="5">
    <name type="scientific">Solanum lycopersicum</name>
    <name type="common">Tomato</name>
    <name type="synonym">Lycopersicon esculentum</name>
    <dbReference type="NCBI Taxonomy" id="4081"/>
    <lineage>
        <taxon>Eukaryota</taxon>
        <taxon>Viridiplantae</taxon>
        <taxon>Streptophyta</taxon>
        <taxon>Embryophyta</taxon>
        <taxon>Tracheophyta</taxon>
        <taxon>Spermatophyta</taxon>
        <taxon>Magnoliopsida</taxon>
        <taxon>eudicotyledons</taxon>
        <taxon>Gunneridae</taxon>
        <taxon>Pentapetalae</taxon>
        <taxon>asterids</taxon>
        <taxon>lamiids</taxon>
        <taxon>Solanales</taxon>
        <taxon>Solanaceae</taxon>
        <taxon>Solanoideae</taxon>
        <taxon>Solaneae</taxon>
        <taxon>Solanum</taxon>
        <taxon>Solanum subgen. Lycopersicon</taxon>
    </lineage>
</organism>
<name>A0A3Q7IGB0_SOLLC</name>
<dbReference type="Gene3D" id="1.20.1160.11">
    <property type="entry name" value="Paired amphipathic helix"/>
    <property type="match status" value="1"/>
</dbReference>
<dbReference type="Gramene" id="Solyc10g047985.1.1">
    <property type="protein sequence ID" value="Solyc10g047985.1.1"/>
    <property type="gene ID" value="Solyc10g047985.1"/>
</dbReference>
<evidence type="ECO:0000256" key="3">
    <source>
        <dbReference type="PROSITE-ProRule" id="PRU00810"/>
    </source>
</evidence>
<dbReference type="EnsemblPlants" id="Solyc10g047985.1.1">
    <property type="protein sequence ID" value="Solyc10g047985.1.1"/>
    <property type="gene ID" value="Solyc10g047985.1"/>
</dbReference>
<sequence>MKRLKSDVVDTPLFNTDKSEHMIEFNWLLIAMVLIFLFFLSLGRIRYVSSIYQNATLSYIREIKDTFVDQEGKYEMLVDIPYRINPPSLILGFNAYLPNGYEIMLNDEEKTSLKNATNYEEERHFVENIKDNEYKLYIGIMMMYKKERKDLNEVYHEVAVLFNDHHDLLDDLDPHLPCGYDIIINDEVKPLKKSIHFEQVFNFLANNHEYKSILDIMNKCRKDDRIDLLYEFFGFLPDSITTNMLSNLDDYLGVRSWVEK</sequence>
<feature type="transmembrane region" description="Helical" evidence="4">
    <location>
        <begin position="25"/>
        <end position="43"/>
    </location>
</feature>
<evidence type="ECO:0000256" key="4">
    <source>
        <dbReference type="SAM" id="Phobius"/>
    </source>
</evidence>
<protein>
    <submittedName>
        <fullName evidence="5">Uncharacterized protein</fullName>
    </submittedName>
</protein>
<evidence type="ECO:0000256" key="1">
    <source>
        <dbReference type="ARBA" id="ARBA00004123"/>
    </source>
</evidence>
<keyword evidence="2 3" id="KW-0539">Nucleus</keyword>
<dbReference type="Proteomes" id="UP000004994">
    <property type="component" value="Chromosome 10"/>
</dbReference>
<evidence type="ECO:0000313" key="5">
    <source>
        <dbReference type="EnsemblPlants" id="Solyc10g047985.1.1"/>
    </source>
</evidence>
<dbReference type="GO" id="GO:0003714">
    <property type="term" value="F:transcription corepressor activity"/>
    <property type="evidence" value="ECO:0007669"/>
    <property type="project" value="InterPro"/>
</dbReference>
<keyword evidence="4" id="KW-1133">Transmembrane helix</keyword>
<dbReference type="Pfam" id="PF02671">
    <property type="entry name" value="PAH"/>
    <property type="match status" value="1"/>
</dbReference>
<comment type="subcellular location">
    <subcellularLocation>
        <location evidence="1 3">Nucleus</location>
    </subcellularLocation>
</comment>
<dbReference type="InterPro" id="IPR036600">
    <property type="entry name" value="PAH_sf"/>
</dbReference>
<evidence type="ECO:0000256" key="2">
    <source>
        <dbReference type="ARBA" id="ARBA00023242"/>
    </source>
</evidence>
<evidence type="ECO:0000313" key="6">
    <source>
        <dbReference type="Proteomes" id="UP000004994"/>
    </source>
</evidence>
<accession>A0A3Q7IGB0</accession>
<proteinExistence type="predicted"/>
<dbReference type="InterPro" id="IPR039774">
    <property type="entry name" value="Sin3-like"/>
</dbReference>
<dbReference type="PANTHER" id="PTHR12346:SF36">
    <property type="entry name" value="PAIRED AMPHIPATHIC HELIX PROTEIN SIN3-LIKE 2"/>
    <property type="match status" value="1"/>
</dbReference>
<reference evidence="5" key="2">
    <citation type="submission" date="2019-01" db="UniProtKB">
        <authorList>
            <consortium name="EnsemblPlants"/>
        </authorList>
    </citation>
    <scope>IDENTIFICATION</scope>
    <source>
        <strain evidence="5">cv. Heinz 1706</strain>
    </source>
</reference>
<dbReference type="PANTHER" id="PTHR12346">
    <property type="entry name" value="SIN3B-RELATED"/>
    <property type="match status" value="1"/>
</dbReference>
<reference evidence="5" key="1">
    <citation type="journal article" date="2012" name="Nature">
        <title>The tomato genome sequence provides insights into fleshy fruit evolution.</title>
        <authorList>
            <consortium name="Tomato Genome Consortium"/>
        </authorList>
    </citation>
    <scope>NUCLEOTIDE SEQUENCE [LARGE SCALE GENOMIC DNA]</scope>
    <source>
        <strain evidence="5">cv. Heinz 1706</strain>
    </source>
</reference>
<dbReference type="AlphaFoldDB" id="A0A3Q7IGB0"/>
<dbReference type="InParanoid" id="A0A3Q7IGB0"/>
<keyword evidence="4" id="KW-0812">Transmembrane</keyword>